<feature type="compositionally biased region" description="Polar residues" evidence="1">
    <location>
        <begin position="70"/>
        <end position="82"/>
    </location>
</feature>
<evidence type="ECO:0000256" key="1">
    <source>
        <dbReference type="SAM" id="MobiDB-lite"/>
    </source>
</evidence>
<dbReference type="EMBL" id="WIWV01000096">
    <property type="protein sequence ID" value="KAF7714099.1"/>
    <property type="molecule type" value="Genomic_DNA"/>
</dbReference>
<feature type="region of interest" description="Disordered" evidence="1">
    <location>
        <begin position="65"/>
        <end position="91"/>
    </location>
</feature>
<dbReference type="Proteomes" id="UP000631181">
    <property type="component" value="Unassembled WGS sequence"/>
</dbReference>
<dbReference type="InterPro" id="IPR029069">
    <property type="entry name" value="HotDog_dom_sf"/>
</dbReference>
<reference evidence="3" key="1">
    <citation type="journal article" date="2020" name="Front. Microbiol.">
        <title>Gene regulatory networks of Penicillium echinulatum 2HH and Penicillium oxalicum 114-2 inferred by a computational biology approach.</title>
        <authorList>
            <person name="Lenz A.R."/>
            <person name="Galan-Vasquez E."/>
            <person name="Balbinot E."/>
            <person name="De Abreu F.P."/>
            <person name="De Oliveira N.S."/>
            <person name="Da Rosa L.O."/>
            <person name="De Avila E Silva S."/>
            <person name="Camassola M."/>
            <person name="Dillon A.J.P."/>
            <person name="Perez-Rueda E."/>
        </authorList>
    </citation>
    <scope>NUCLEOTIDE SEQUENCE</scope>
    <source>
        <strain evidence="3">S1M29</strain>
    </source>
</reference>
<accession>A0A8J8VY93</accession>
<comment type="caution">
    <text evidence="3">The sequence shown here is derived from an EMBL/GenBank/DDBJ whole genome shotgun (WGS) entry which is preliminary data.</text>
</comment>
<dbReference type="InterPro" id="IPR006683">
    <property type="entry name" value="Thioestr_dom"/>
</dbReference>
<dbReference type="Pfam" id="PF03061">
    <property type="entry name" value="4HBT"/>
    <property type="match status" value="1"/>
</dbReference>
<evidence type="ECO:0000259" key="2">
    <source>
        <dbReference type="Pfam" id="PF03061"/>
    </source>
</evidence>
<dbReference type="OrthoDB" id="506431at2759"/>
<dbReference type="PANTHER" id="PTHR47260">
    <property type="entry name" value="UPF0644 PROTEIN PB2B4.06"/>
    <property type="match status" value="1"/>
</dbReference>
<dbReference type="InterPro" id="IPR052061">
    <property type="entry name" value="PTE-AB_protein"/>
</dbReference>
<dbReference type="AlphaFoldDB" id="A0A8J8VY93"/>
<gene>
    <name evidence="3" type="ORF">PECM_008847</name>
</gene>
<dbReference type="CDD" id="cd03443">
    <property type="entry name" value="PaaI_thioesterase"/>
    <property type="match status" value="1"/>
</dbReference>
<sequence length="213" mass="23193">MTTDDPTVFNSIPWVSALLHDKSFVTYTIPSRTVKPSTEDNLFSKTLNTSTTFSACLSQYRRPSGLECEPSTTDFEPNTDTHPSSSSSPSSPITELRMFFMLGSDLNGYPGILHGGIAATLLDECTGLLLALNGQVGDAVTRQEPGSRPGPVTAYLNTRFLRPVPTPGVVMVQARMVEGEGDRKWRIEGRLVDGEGLALVEAEALYVRPRSRI</sequence>
<name>A0A8J8VY93_9EURO</name>
<dbReference type="Gene3D" id="3.10.129.10">
    <property type="entry name" value="Hotdog Thioesterase"/>
    <property type="match status" value="1"/>
</dbReference>
<proteinExistence type="predicted"/>
<organism evidence="3 4">
    <name type="scientific">Penicillium ucsense</name>
    <dbReference type="NCBI Taxonomy" id="2839758"/>
    <lineage>
        <taxon>Eukaryota</taxon>
        <taxon>Fungi</taxon>
        <taxon>Dikarya</taxon>
        <taxon>Ascomycota</taxon>
        <taxon>Pezizomycotina</taxon>
        <taxon>Eurotiomycetes</taxon>
        <taxon>Eurotiomycetidae</taxon>
        <taxon>Eurotiales</taxon>
        <taxon>Aspergillaceae</taxon>
        <taxon>Penicillium</taxon>
    </lineage>
</organism>
<evidence type="ECO:0000313" key="3">
    <source>
        <dbReference type="EMBL" id="KAF7714099.1"/>
    </source>
</evidence>
<feature type="domain" description="Thioesterase" evidence="2">
    <location>
        <begin position="111"/>
        <end position="193"/>
    </location>
</feature>
<keyword evidence="4" id="KW-1185">Reference proteome</keyword>
<dbReference type="PANTHER" id="PTHR47260:SF1">
    <property type="entry name" value="UPF0644 PROTEIN PB2B4.06"/>
    <property type="match status" value="1"/>
</dbReference>
<dbReference type="SUPFAM" id="SSF54637">
    <property type="entry name" value="Thioesterase/thiol ester dehydrase-isomerase"/>
    <property type="match status" value="1"/>
</dbReference>
<evidence type="ECO:0000313" key="4">
    <source>
        <dbReference type="Proteomes" id="UP000631181"/>
    </source>
</evidence>
<protein>
    <submittedName>
        <fullName evidence="3">4HBT domain-containing protein</fullName>
    </submittedName>
</protein>